<dbReference type="SMART" id="SM00382">
    <property type="entry name" value="AAA"/>
    <property type="match status" value="1"/>
</dbReference>
<evidence type="ECO:0000256" key="3">
    <source>
        <dbReference type="ARBA" id="ARBA00061607"/>
    </source>
</evidence>
<dbReference type="CDD" id="cd00009">
    <property type="entry name" value="AAA"/>
    <property type="match status" value="1"/>
</dbReference>
<keyword evidence="6" id="KW-1185">Reference proteome</keyword>
<dbReference type="GO" id="GO:0005524">
    <property type="term" value="F:ATP binding"/>
    <property type="evidence" value="ECO:0007669"/>
    <property type="project" value="UniProtKB-KW"/>
</dbReference>
<comment type="caution">
    <text evidence="5">The sequence shown here is derived from an EMBL/GenBank/DDBJ whole genome shotgun (WGS) entry which is preliminary data.</text>
</comment>
<accession>A0A399EMN2</accession>
<evidence type="ECO:0000256" key="2">
    <source>
        <dbReference type="ARBA" id="ARBA00022840"/>
    </source>
</evidence>
<protein>
    <submittedName>
        <fullName evidence="5">Denitrification regulatory protein NirQ</fullName>
    </submittedName>
</protein>
<dbReference type="FunFam" id="3.40.50.300:FF:000640">
    <property type="entry name" value="MoxR family ATPase"/>
    <property type="match status" value="1"/>
</dbReference>
<evidence type="ECO:0000313" key="6">
    <source>
        <dbReference type="Proteomes" id="UP000265715"/>
    </source>
</evidence>
<dbReference type="PANTHER" id="PTHR42759:SF5">
    <property type="entry name" value="METHANOL DEHYDROGENASE REGULATOR"/>
    <property type="match status" value="1"/>
</dbReference>
<dbReference type="AlphaFoldDB" id="A0A399EMN2"/>
<evidence type="ECO:0000259" key="4">
    <source>
        <dbReference type="SMART" id="SM00382"/>
    </source>
</evidence>
<name>A0A399EMN2_9DEIN</name>
<dbReference type="InterPro" id="IPR050764">
    <property type="entry name" value="CbbQ/NirQ/NorQ/GpvN"/>
</dbReference>
<dbReference type="InterPro" id="IPR003593">
    <property type="entry name" value="AAA+_ATPase"/>
</dbReference>
<dbReference type="PIRSF" id="PIRSF002849">
    <property type="entry name" value="AAA_ATPase_chaperone_MoxR_prd"/>
    <property type="match status" value="1"/>
</dbReference>
<dbReference type="PANTHER" id="PTHR42759">
    <property type="entry name" value="MOXR FAMILY PROTEIN"/>
    <property type="match status" value="1"/>
</dbReference>
<dbReference type="Pfam" id="PF17863">
    <property type="entry name" value="AAA_lid_2"/>
    <property type="match status" value="1"/>
</dbReference>
<evidence type="ECO:0000256" key="1">
    <source>
        <dbReference type="ARBA" id="ARBA00022741"/>
    </source>
</evidence>
<evidence type="ECO:0000313" key="5">
    <source>
        <dbReference type="EMBL" id="RIH83722.1"/>
    </source>
</evidence>
<dbReference type="OrthoDB" id="9808397at2"/>
<dbReference type="Gene3D" id="1.10.8.80">
    <property type="entry name" value="Magnesium chelatase subunit I, C-Terminal domain"/>
    <property type="match status" value="1"/>
</dbReference>
<dbReference type="EMBL" id="QXDL01000086">
    <property type="protein sequence ID" value="RIH83722.1"/>
    <property type="molecule type" value="Genomic_DNA"/>
</dbReference>
<keyword evidence="2" id="KW-0067">ATP-binding</keyword>
<reference evidence="5 6" key="1">
    <citation type="submission" date="2018-08" db="EMBL/GenBank/DDBJ databases">
        <title>Meiothermus terrae DSM 26712 genome sequencing project.</title>
        <authorList>
            <person name="Da Costa M.S."/>
            <person name="Albuquerque L."/>
            <person name="Raposo P."/>
            <person name="Froufe H.J.C."/>
            <person name="Barroso C.S."/>
            <person name="Egas C."/>
        </authorList>
    </citation>
    <scope>NUCLEOTIDE SEQUENCE [LARGE SCALE GENOMIC DNA]</scope>
    <source>
        <strain evidence="5 6">DSM 26712</strain>
    </source>
</reference>
<feature type="domain" description="AAA+ ATPase" evidence="4">
    <location>
        <begin position="33"/>
        <end position="172"/>
    </location>
</feature>
<dbReference type="GO" id="GO:0016887">
    <property type="term" value="F:ATP hydrolysis activity"/>
    <property type="evidence" value="ECO:0007669"/>
    <property type="project" value="InterPro"/>
</dbReference>
<dbReference type="Pfam" id="PF07726">
    <property type="entry name" value="AAA_3"/>
    <property type="match status" value="1"/>
</dbReference>
<gene>
    <name evidence="5" type="primary">nirQ</name>
    <name evidence="5" type="ORF">Mterra_02195</name>
</gene>
<dbReference type="Proteomes" id="UP000265715">
    <property type="component" value="Unassembled WGS sequence"/>
</dbReference>
<dbReference type="RefSeq" id="WP_119315255.1">
    <property type="nucleotide sequence ID" value="NZ_QXDL01000086.1"/>
</dbReference>
<comment type="similarity">
    <text evidence="3">Belongs to the MoxR family.</text>
</comment>
<dbReference type="InterPro" id="IPR011703">
    <property type="entry name" value="ATPase_AAA-3"/>
</dbReference>
<sequence length="309" mass="34108">MIQTWFDKLSSNVEQVIVGKHEEVRRVVATLLTGGHVLLEDVPGTGKTTLARALAKSLGLEFRRVQFTPDLLPSDLTGVYVFRQGEFEFRPGPLFTGLLLADELNRATPKTQSALLEAMAEGQVTLEGHTHPLPRPFLVIATQNPIEQEGTYRLPEAQLDRFTARVRLGYPEGESEREMLRRMRQASPLDGLGPVTTAEAVLEAQRAVRKVRVSPEMEDYLLEVVAATRKAQGVVLGASPRAALALERFAQALAALEGRDYVIPDDLKDAVFPVLGHRLILAYEARLEGLTPESVLHVILERVPVPVES</sequence>
<organism evidence="5 6">
    <name type="scientific">Calidithermus terrae</name>
    <dbReference type="NCBI Taxonomy" id="1408545"/>
    <lineage>
        <taxon>Bacteria</taxon>
        <taxon>Thermotogati</taxon>
        <taxon>Deinococcota</taxon>
        <taxon>Deinococci</taxon>
        <taxon>Thermales</taxon>
        <taxon>Thermaceae</taxon>
        <taxon>Calidithermus</taxon>
    </lineage>
</organism>
<dbReference type="InterPro" id="IPR027417">
    <property type="entry name" value="P-loop_NTPase"/>
</dbReference>
<proteinExistence type="inferred from homology"/>
<keyword evidence="1" id="KW-0547">Nucleotide-binding</keyword>
<dbReference type="Gene3D" id="3.40.50.300">
    <property type="entry name" value="P-loop containing nucleotide triphosphate hydrolases"/>
    <property type="match status" value="1"/>
</dbReference>
<dbReference type="InterPro" id="IPR041628">
    <property type="entry name" value="ChlI/MoxR_AAA_lid"/>
</dbReference>
<dbReference type="SUPFAM" id="SSF52540">
    <property type="entry name" value="P-loop containing nucleoside triphosphate hydrolases"/>
    <property type="match status" value="1"/>
</dbReference>